<dbReference type="GO" id="GO:0008967">
    <property type="term" value="F:phosphoglycolate phosphatase activity"/>
    <property type="evidence" value="ECO:0007669"/>
    <property type="project" value="TreeGrafter"/>
</dbReference>
<dbReference type="InterPro" id="IPR006439">
    <property type="entry name" value="HAD-SF_hydro_IA"/>
</dbReference>
<dbReference type="KEGG" id="cbar:PATL70BA_2804"/>
<gene>
    <name evidence="1" type="ORF">PATL70BA_2804</name>
</gene>
<dbReference type="SUPFAM" id="SSF56784">
    <property type="entry name" value="HAD-like"/>
    <property type="match status" value="1"/>
</dbReference>
<dbReference type="SFLD" id="SFLDG01129">
    <property type="entry name" value="C1.5:_HAD__Beta-PGM__Phosphata"/>
    <property type="match status" value="1"/>
</dbReference>
<evidence type="ECO:0000313" key="2">
    <source>
        <dbReference type="Proteomes" id="UP000279029"/>
    </source>
</evidence>
<reference evidence="1 2" key="1">
    <citation type="submission" date="2018-09" db="EMBL/GenBank/DDBJ databases">
        <authorList>
            <person name="Postec A."/>
        </authorList>
    </citation>
    <scope>NUCLEOTIDE SEQUENCE [LARGE SCALE GENOMIC DNA]</scope>
    <source>
        <strain evidence="1">70B-A</strain>
    </source>
</reference>
<dbReference type="Proteomes" id="UP000279029">
    <property type="component" value="Chromosome"/>
</dbReference>
<evidence type="ECO:0008006" key="3">
    <source>
        <dbReference type="Google" id="ProtNLM"/>
    </source>
</evidence>
<dbReference type="InterPro" id="IPR023198">
    <property type="entry name" value="PGP-like_dom2"/>
</dbReference>
<protein>
    <recommendedName>
        <fullName evidence="3">Pyrophosphatase PpaX</fullName>
    </recommendedName>
</protein>
<dbReference type="InterPro" id="IPR050155">
    <property type="entry name" value="HAD-like_hydrolase_sf"/>
</dbReference>
<dbReference type="RefSeq" id="WP_125137804.1">
    <property type="nucleotide sequence ID" value="NZ_LR130778.1"/>
</dbReference>
<proteinExistence type="predicted"/>
<dbReference type="GO" id="GO:0005829">
    <property type="term" value="C:cytosol"/>
    <property type="evidence" value="ECO:0007669"/>
    <property type="project" value="TreeGrafter"/>
</dbReference>
<dbReference type="SFLD" id="SFLDS00003">
    <property type="entry name" value="Haloacid_Dehalogenase"/>
    <property type="match status" value="1"/>
</dbReference>
<dbReference type="EMBL" id="LR130778">
    <property type="protein sequence ID" value="VDN48709.1"/>
    <property type="molecule type" value="Genomic_DNA"/>
</dbReference>
<keyword evidence="2" id="KW-1185">Reference proteome</keyword>
<dbReference type="InterPro" id="IPR041492">
    <property type="entry name" value="HAD_2"/>
</dbReference>
<evidence type="ECO:0000313" key="1">
    <source>
        <dbReference type="EMBL" id="VDN48709.1"/>
    </source>
</evidence>
<dbReference type="OrthoDB" id="9807630at2"/>
<sequence>MIATVIFDFDGTIINTNSLIKEGLNLIAKKHRGCPLTPMELEILTGKTLEAQMAYIDAIHFEGLVAEFKRWYERNHDTMARPFPGMVHLIRVLNELGYKIGIVTNNSRIALDKGLKLLAIDQWVDCSITRDDIKETKPSPEGILKALSILGMEPEQALFIGDTAHDIVAAKAANVSSALVGWSQLSAEKKVQVKPDHTLESAEKVLDIIIDANYEVA</sequence>
<dbReference type="Gene3D" id="3.40.50.1000">
    <property type="entry name" value="HAD superfamily/HAD-like"/>
    <property type="match status" value="1"/>
</dbReference>
<organism evidence="1 2">
    <name type="scientific">Petrocella atlantisensis</name>
    <dbReference type="NCBI Taxonomy" id="2173034"/>
    <lineage>
        <taxon>Bacteria</taxon>
        <taxon>Bacillati</taxon>
        <taxon>Bacillota</taxon>
        <taxon>Clostridia</taxon>
        <taxon>Lachnospirales</taxon>
        <taxon>Vallitaleaceae</taxon>
        <taxon>Petrocella</taxon>
    </lineage>
</organism>
<dbReference type="NCBIfam" id="TIGR01509">
    <property type="entry name" value="HAD-SF-IA-v3"/>
    <property type="match status" value="1"/>
</dbReference>
<dbReference type="PANTHER" id="PTHR43434">
    <property type="entry name" value="PHOSPHOGLYCOLATE PHOSPHATASE"/>
    <property type="match status" value="1"/>
</dbReference>
<accession>A0A3P7S9Z7</accession>
<dbReference type="InterPro" id="IPR023214">
    <property type="entry name" value="HAD_sf"/>
</dbReference>
<dbReference type="InterPro" id="IPR036412">
    <property type="entry name" value="HAD-like_sf"/>
</dbReference>
<dbReference type="PANTHER" id="PTHR43434:SF26">
    <property type="entry name" value="PYROPHOSPHATASE PPAX"/>
    <property type="match status" value="1"/>
</dbReference>
<name>A0A3P7S9Z7_9FIRM</name>
<dbReference type="GO" id="GO:0006281">
    <property type="term" value="P:DNA repair"/>
    <property type="evidence" value="ECO:0007669"/>
    <property type="project" value="TreeGrafter"/>
</dbReference>
<dbReference type="Pfam" id="PF13419">
    <property type="entry name" value="HAD_2"/>
    <property type="match status" value="1"/>
</dbReference>
<dbReference type="NCBIfam" id="TIGR01549">
    <property type="entry name" value="HAD-SF-IA-v1"/>
    <property type="match status" value="1"/>
</dbReference>
<dbReference type="Gene3D" id="1.10.150.240">
    <property type="entry name" value="Putative phosphatase, domain 2"/>
    <property type="match status" value="1"/>
</dbReference>
<dbReference type="AlphaFoldDB" id="A0A3P7S9Z7"/>
<dbReference type="SFLD" id="SFLDG01135">
    <property type="entry name" value="C1.5.6:_HAD__Beta-PGM__Phospha"/>
    <property type="match status" value="1"/>
</dbReference>